<gene>
    <name evidence="2" type="ORF">SAMN05216387_10424</name>
</gene>
<accession>A0A1H7LD67</accession>
<keyword evidence="3" id="KW-1185">Reference proteome</keyword>
<name>A0A1H7LD67_9PROT</name>
<protein>
    <recommendedName>
        <fullName evidence="4">DUF2490 domain-containing protein</fullName>
    </recommendedName>
</protein>
<evidence type="ECO:0000256" key="1">
    <source>
        <dbReference type="SAM" id="SignalP"/>
    </source>
</evidence>
<keyword evidence="1" id="KW-0732">Signal</keyword>
<dbReference type="RefSeq" id="WP_090828269.1">
    <property type="nucleotide sequence ID" value="NZ_FOBH01000004.1"/>
</dbReference>
<dbReference type="Pfam" id="PF10677">
    <property type="entry name" value="DUF2490"/>
    <property type="match status" value="1"/>
</dbReference>
<feature type="signal peptide" evidence="1">
    <location>
        <begin position="1"/>
        <end position="25"/>
    </location>
</feature>
<sequence length="243" mass="27605">MQKTIKAIFAAAVLSSLALSGPVAAQQANDDLSDFQVWGNITATGNWGFLNPDNPNLKKWKWWAEGQGRFGDNASHFSQALLRPGIGYQLTPTTSIWAGYAWAPTQQPFVRVPFDEQRVWQQVLWRDKFSFGTVQARSRLEERMAPQLGNDVGMRYRQLMKLSIPLSFAPGFSYVVQDEVFVILNTGDWIPRRGIDNNRFFTGIGYAVTKEITAEIGYMNHYIWRRGPNLMDHILSINVLANF</sequence>
<proteinExistence type="predicted"/>
<dbReference type="OrthoDB" id="5381041at2"/>
<dbReference type="STRING" id="1233.SAMN05216387_10424"/>
<evidence type="ECO:0000313" key="2">
    <source>
        <dbReference type="EMBL" id="SEK96796.1"/>
    </source>
</evidence>
<feature type="chain" id="PRO_5011697395" description="DUF2490 domain-containing protein" evidence="1">
    <location>
        <begin position="26"/>
        <end position="243"/>
    </location>
</feature>
<organism evidence="2 3">
    <name type="scientific">Nitrosovibrio tenuis</name>
    <dbReference type="NCBI Taxonomy" id="1233"/>
    <lineage>
        <taxon>Bacteria</taxon>
        <taxon>Pseudomonadati</taxon>
        <taxon>Pseudomonadota</taxon>
        <taxon>Betaproteobacteria</taxon>
        <taxon>Nitrosomonadales</taxon>
        <taxon>Nitrosomonadaceae</taxon>
        <taxon>Nitrosovibrio</taxon>
    </lineage>
</organism>
<dbReference type="Proteomes" id="UP000198620">
    <property type="component" value="Unassembled WGS sequence"/>
</dbReference>
<evidence type="ECO:0000313" key="3">
    <source>
        <dbReference type="Proteomes" id="UP000198620"/>
    </source>
</evidence>
<evidence type="ECO:0008006" key="4">
    <source>
        <dbReference type="Google" id="ProtNLM"/>
    </source>
</evidence>
<dbReference type="AlphaFoldDB" id="A0A1H7LD67"/>
<dbReference type="EMBL" id="FOBH01000004">
    <property type="protein sequence ID" value="SEK96796.1"/>
    <property type="molecule type" value="Genomic_DNA"/>
</dbReference>
<dbReference type="InterPro" id="IPR019619">
    <property type="entry name" value="DUF2490"/>
</dbReference>
<reference evidence="2 3" key="1">
    <citation type="submission" date="2016-10" db="EMBL/GenBank/DDBJ databases">
        <authorList>
            <person name="de Groot N.N."/>
        </authorList>
    </citation>
    <scope>NUCLEOTIDE SEQUENCE [LARGE SCALE GENOMIC DNA]</scope>
    <source>
        <strain evidence="2 3">Nv1</strain>
    </source>
</reference>